<feature type="binding site" evidence="7">
    <location>
        <position position="132"/>
    </location>
    <ligand>
        <name>[2Fe-2S] cluster</name>
        <dbReference type="ChEBI" id="CHEBI:190135"/>
    </ligand>
</feature>
<evidence type="ECO:0000256" key="7">
    <source>
        <dbReference type="PIRSR" id="PIRSR000216-1"/>
    </source>
</evidence>
<dbReference type="CDD" id="cd03064">
    <property type="entry name" value="TRX_Fd_NuoE"/>
    <property type="match status" value="1"/>
</dbReference>
<dbReference type="AlphaFoldDB" id="A0A7X1AVT8"/>
<feature type="binding site" evidence="7">
    <location>
        <position position="136"/>
    </location>
    <ligand>
        <name>[2Fe-2S] cluster</name>
        <dbReference type="ChEBI" id="CHEBI:190135"/>
    </ligand>
</feature>
<dbReference type="GO" id="GO:0046872">
    <property type="term" value="F:metal ion binding"/>
    <property type="evidence" value="ECO:0007669"/>
    <property type="project" value="UniProtKB-KW"/>
</dbReference>
<dbReference type="NCBIfam" id="TIGR01958">
    <property type="entry name" value="nuoE_fam"/>
    <property type="match status" value="1"/>
</dbReference>
<evidence type="ECO:0000256" key="2">
    <source>
        <dbReference type="ARBA" id="ARBA00022714"/>
    </source>
</evidence>
<dbReference type="InterPro" id="IPR036249">
    <property type="entry name" value="Thioredoxin-like_sf"/>
</dbReference>
<comment type="similarity">
    <text evidence="1">Belongs to the complex I 24 kDa subunit family.</text>
</comment>
<dbReference type="GO" id="GO:0003954">
    <property type="term" value="F:NADH dehydrogenase activity"/>
    <property type="evidence" value="ECO:0007669"/>
    <property type="project" value="TreeGrafter"/>
</dbReference>
<dbReference type="RefSeq" id="WP_185691506.1">
    <property type="nucleotide sequence ID" value="NZ_JACHVA010000036.1"/>
</dbReference>
<feature type="binding site" evidence="7">
    <location>
        <position position="96"/>
    </location>
    <ligand>
        <name>[2Fe-2S] cluster</name>
        <dbReference type="ChEBI" id="CHEBI:190135"/>
    </ligand>
</feature>
<keyword evidence="5 7" id="KW-0411">Iron-sulfur</keyword>
<evidence type="ECO:0000256" key="3">
    <source>
        <dbReference type="ARBA" id="ARBA00022723"/>
    </source>
</evidence>
<proteinExistence type="inferred from homology"/>
<evidence type="ECO:0000256" key="4">
    <source>
        <dbReference type="ARBA" id="ARBA00023004"/>
    </source>
</evidence>
<organism evidence="8 9">
    <name type="scientific">Puniceicoccus vermicola</name>
    <dbReference type="NCBI Taxonomy" id="388746"/>
    <lineage>
        <taxon>Bacteria</taxon>
        <taxon>Pseudomonadati</taxon>
        <taxon>Verrucomicrobiota</taxon>
        <taxon>Opitutia</taxon>
        <taxon>Puniceicoccales</taxon>
        <taxon>Puniceicoccaceae</taxon>
        <taxon>Puniceicoccus</taxon>
    </lineage>
</organism>
<evidence type="ECO:0000313" key="8">
    <source>
        <dbReference type="EMBL" id="MBC2600767.1"/>
    </source>
</evidence>
<feature type="binding site" evidence="7">
    <location>
        <position position="91"/>
    </location>
    <ligand>
        <name>[2Fe-2S] cluster</name>
        <dbReference type="ChEBI" id="CHEBI:190135"/>
    </ligand>
</feature>
<dbReference type="FunFam" id="1.10.10.1590:FF:000001">
    <property type="entry name" value="NADH-quinone oxidoreductase subunit E"/>
    <property type="match status" value="1"/>
</dbReference>
<comment type="cofactor">
    <cofactor evidence="7">
        <name>[2Fe-2S] cluster</name>
        <dbReference type="ChEBI" id="CHEBI:190135"/>
    </cofactor>
    <text evidence="7">Binds 1 [2Fe-2S] cluster.</text>
</comment>
<dbReference type="InterPro" id="IPR002023">
    <property type="entry name" value="NuoE-like"/>
</dbReference>
<protein>
    <submittedName>
        <fullName evidence="8">NAD(P)H-dependent oxidoreductase subunit E</fullName>
    </submittedName>
</protein>
<dbReference type="Proteomes" id="UP000525652">
    <property type="component" value="Unassembled WGS sequence"/>
</dbReference>
<dbReference type="Gene3D" id="1.10.10.1590">
    <property type="entry name" value="NADH-quinone oxidoreductase subunit E"/>
    <property type="match status" value="1"/>
</dbReference>
<dbReference type="EMBL" id="JACHVA010000036">
    <property type="protein sequence ID" value="MBC2600767.1"/>
    <property type="molecule type" value="Genomic_DNA"/>
</dbReference>
<gene>
    <name evidence="8" type="ORF">H5P30_03115</name>
</gene>
<keyword evidence="9" id="KW-1185">Reference proteome</keyword>
<dbReference type="GO" id="GO:0051537">
    <property type="term" value="F:2 iron, 2 sulfur cluster binding"/>
    <property type="evidence" value="ECO:0007669"/>
    <property type="project" value="UniProtKB-KW"/>
</dbReference>
<evidence type="ECO:0000313" key="9">
    <source>
        <dbReference type="Proteomes" id="UP000525652"/>
    </source>
</evidence>
<dbReference type="InterPro" id="IPR041921">
    <property type="entry name" value="NuoE_N"/>
</dbReference>
<dbReference type="SUPFAM" id="SSF52833">
    <property type="entry name" value="Thioredoxin-like"/>
    <property type="match status" value="1"/>
</dbReference>
<evidence type="ECO:0000256" key="1">
    <source>
        <dbReference type="ARBA" id="ARBA00010643"/>
    </source>
</evidence>
<keyword evidence="4 7" id="KW-0408">Iron</keyword>
<keyword evidence="2 7" id="KW-0001">2Fe-2S</keyword>
<evidence type="ECO:0000256" key="5">
    <source>
        <dbReference type="ARBA" id="ARBA00023014"/>
    </source>
</evidence>
<dbReference type="Pfam" id="PF01257">
    <property type="entry name" value="2Fe-2S_thioredx"/>
    <property type="match status" value="1"/>
</dbReference>
<dbReference type="PIRSF" id="PIRSF000216">
    <property type="entry name" value="NADH_DH_24kDa"/>
    <property type="match status" value="1"/>
</dbReference>
<reference evidence="8 9" key="1">
    <citation type="submission" date="2020-07" db="EMBL/GenBank/DDBJ databases">
        <authorList>
            <person name="Feng X."/>
        </authorList>
    </citation>
    <scope>NUCLEOTIDE SEQUENCE [LARGE SCALE GENOMIC DNA]</scope>
    <source>
        <strain evidence="8 9">JCM14086</strain>
    </source>
</reference>
<sequence length="172" mass="19152">MSQPTEIAEPFALPKEIIAKIDKIVPRYPSARSATLPLLHLIQDEKGYISEQAIEWIAERLGIEPIKVLELVTFYPMFRQKPIGRRHVKVCRTLSCALNGGAKVCEKFKDAFGVELNEVSEDGEVTVEYVECIASCGTAPVVQIDEVLHENVTEERADELIEEIRSNAKGGS</sequence>
<comment type="cofactor">
    <cofactor evidence="6">
        <name>[2Fe-2S] cluster</name>
        <dbReference type="ChEBI" id="CHEBI:190135"/>
    </cofactor>
</comment>
<dbReference type="Gene3D" id="3.40.30.10">
    <property type="entry name" value="Glutaredoxin"/>
    <property type="match status" value="1"/>
</dbReference>
<dbReference type="PANTHER" id="PTHR10371:SF3">
    <property type="entry name" value="NADH DEHYDROGENASE [UBIQUINONE] FLAVOPROTEIN 2, MITOCHONDRIAL"/>
    <property type="match status" value="1"/>
</dbReference>
<dbReference type="InterPro" id="IPR042128">
    <property type="entry name" value="NuoE_dom"/>
</dbReference>
<name>A0A7X1AVT8_9BACT</name>
<evidence type="ECO:0000256" key="6">
    <source>
        <dbReference type="ARBA" id="ARBA00034078"/>
    </source>
</evidence>
<keyword evidence="3 7" id="KW-0479">Metal-binding</keyword>
<accession>A0A7X1AVT8</accession>
<dbReference type="PANTHER" id="PTHR10371">
    <property type="entry name" value="NADH DEHYDROGENASE UBIQUINONE FLAVOPROTEIN 2, MITOCHONDRIAL"/>
    <property type="match status" value="1"/>
</dbReference>
<comment type="caution">
    <text evidence="8">The sequence shown here is derived from an EMBL/GenBank/DDBJ whole genome shotgun (WGS) entry which is preliminary data.</text>
</comment>